<dbReference type="STRING" id="983920.Y88_3688"/>
<accession>F1ZDN7</accession>
<evidence type="ECO:0000313" key="4">
    <source>
        <dbReference type="Proteomes" id="UP000004728"/>
    </source>
</evidence>
<evidence type="ECO:0000259" key="2">
    <source>
        <dbReference type="Pfam" id="PF04575"/>
    </source>
</evidence>
<dbReference type="eggNOG" id="COG3063">
    <property type="taxonomic scope" value="Bacteria"/>
</dbReference>
<dbReference type="InterPro" id="IPR007655">
    <property type="entry name" value="Slam_C"/>
</dbReference>
<organism evidence="3 4">
    <name type="scientific">Novosphingobium nitrogenifigens DSM 19370</name>
    <dbReference type="NCBI Taxonomy" id="983920"/>
    <lineage>
        <taxon>Bacteria</taxon>
        <taxon>Pseudomonadati</taxon>
        <taxon>Pseudomonadota</taxon>
        <taxon>Alphaproteobacteria</taxon>
        <taxon>Sphingomonadales</taxon>
        <taxon>Sphingomonadaceae</taxon>
        <taxon>Novosphingobium</taxon>
    </lineage>
</organism>
<dbReference type="EMBL" id="AEWJ01000065">
    <property type="protein sequence ID" value="EGD57379.1"/>
    <property type="molecule type" value="Genomic_DNA"/>
</dbReference>
<feature type="domain" description="Surface lipoprotein assembly modifier C-terminal" evidence="2">
    <location>
        <begin position="169"/>
        <end position="433"/>
    </location>
</feature>
<keyword evidence="4" id="KW-1185">Reference proteome</keyword>
<dbReference type="InParanoid" id="F1ZDN7"/>
<evidence type="ECO:0000313" key="3">
    <source>
        <dbReference type="EMBL" id="EGD57379.1"/>
    </source>
</evidence>
<comment type="caution">
    <text evidence="3">The sequence shown here is derived from an EMBL/GenBank/DDBJ whole genome shotgun (WGS) entry which is preliminary data.</text>
</comment>
<dbReference type="OrthoDB" id="6116449at2"/>
<dbReference type="RefSeq" id="WP_008071531.1">
    <property type="nucleotide sequence ID" value="NZ_AQWK01000004.1"/>
</dbReference>
<sequence>MPVLILALAPTLMAVSTPALPPFTPPSPTTGTLQLSPVQMFDFAEAASKRGDYDTAERALRALIGNPGIDIRCEARFRLARLLAGPFHRRTEAALLLRRILDEKPNAAPVRLELARLEAEMGRTGAAGRELRAAQAIGLPADIARMVRFYQQALEAQRPMSGSIELALAPDSNVNRATTASTMGTVIGDFTLSRDARATSGMGLVVRTQAFARLRMTPRLSLLARLSGSASLYRDPGFDDEVVAPQIGPEWSLGDDRVSLSGGAALRWYGGRSYTTATTAAIDWQHRLGKRGLLRVSANHAFVDNHRNALETGSAWGGTAGLDRAFSARFGGGLSLFGNRQDTRDPGYATTSFGFSPYVFREIGRATVTATLSYSHLAADARIALFNDRRRDQAYGLNLAATLRQIRIGSLSPLLRLRLERNASTVQLYDYKRVAGEVGIASAF</sequence>
<name>F1ZDN7_9SPHN</name>
<gene>
    <name evidence="3" type="ORF">Y88_3688</name>
</gene>
<dbReference type="InterPro" id="IPR011990">
    <property type="entry name" value="TPR-like_helical_dom_sf"/>
</dbReference>
<dbReference type="AlphaFoldDB" id="F1ZDN7"/>
<dbReference type="Proteomes" id="UP000004728">
    <property type="component" value="Unassembled WGS sequence"/>
</dbReference>
<protein>
    <recommendedName>
        <fullName evidence="2">Surface lipoprotein assembly modifier C-terminal domain-containing protein</fullName>
    </recommendedName>
</protein>
<evidence type="ECO:0000256" key="1">
    <source>
        <dbReference type="SAM" id="SignalP"/>
    </source>
</evidence>
<dbReference type="HOGENOM" id="CLU_616539_0_0_5"/>
<dbReference type="Gene3D" id="1.25.40.10">
    <property type="entry name" value="Tetratricopeptide repeat domain"/>
    <property type="match status" value="1"/>
</dbReference>
<proteinExistence type="predicted"/>
<reference evidence="3 4" key="1">
    <citation type="journal article" date="2012" name="J. Bacteriol.">
        <title>Draft Genome Sequence of Novosphingobium nitrogenifigens Y88T.</title>
        <authorList>
            <person name="Strabala T.J."/>
            <person name="Macdonald L."/>
            <person name="Liu V."/>
            <person name="Smit A.M."/>
        </authorList>
    </citation>
    <scope>NUCLEOTIDE SEQUENCE [LARGE SCALE GENOMIC DNA]</scope>
    <source>
        <strain evidence="3 4">DSM 19370</strain>
    </source>
</reference>
<keyword evidence="1" id="KW-0732">Signal</keyword>
<feature type="chain" id="PRO_5003274318" description="Surface lipoprotein assembly modifier C-terminal domain-containing protein" evidence="1">
    <location>
        <begin position="22"/>
        <end position="444"/>
    </location>
</feature>
<dbReference type="Pfam" id="PF04575">
    <property type="entry name" value="SlipAM"/>
    <property type="match status" value="1"/>
</dbReference>
<feature type="signal peptide" evidence="1">
    <location>
        <begin position="1"/>
        <end position="21"/>
    </location>
</feature>